<organism evidence="3 4">
    <name type="scientific">Convivina praedatoris</name>
    <dbReference type="NCBI Taxonomy" id="2880963"/>
    <lineage>
        <taxon>Bacteria</taxon>
        <taxon>Bacillati</taxon>
        <taxon>Bacillota</taxon>
        <taxon>Bacilli</taxon>
        <taxon>Lactobacillales</taxon>
        <taxon>Lactobacillaceae</taxon>
        <taxon>Convivina</taxon>
    </lineage>
</organism>
<evidence type="ECO:0000256" key="1">
    <source>
        <dbReference type="ARBA" id="ARBA00007420"/>
    </source>
</evidence>
<name>A0ABN8HAE3_9LACO</name>
<evidence type="ECO:0000259" key="2">
    <source>
        <dbReference type="Pfam" id="PF01712"/>
    </source>
</evidence>
<proteinExistence type="inferred from homology"/>
<accession>A0ABN8HAE3</accession>
<dbReference type="GO" id="GO:0004138">
    <property type="term" value="F:deoxyguanosine kinase activity"/>
    <property type="evidence" value="ECO:0007669"/>
    <property type="project" value="UniProtKB-EC"/>
</dbReference>
<gene>
    <name evidence="3" type="ORF">LMG032447_00382</name>
</gene>
<dbReference type="PIRSF" id="PIRSF000705">
    <property type="entry name" value="DNK"/>
    <property type="match status" value="1"/>
</dbReference>
<comment type="caution">
    <text evidence="3">The sequence shown here is derived from an EMBL/GenBank/DDBJ whole genome shotgun (WGS) entry which is preliminary data.</text>
</comment>
<dbReference type="PANTHER" id="PTHR10513">
    <property type="entry name" value="DEOXYNUCLEOSIDE KINASE"/>
    <property type="match status" value="1"/>
</dbReference>
<keyword evidence="4" id="KW-1185">Reference proteome</keyword>
<comment type="similarity">
    <text evidence="1">Belongs to the DCK/DGK family.</text>
</comment>
<dbReference type="InterPro" id="IPR050566">
    <property type="entry name" value="Deoxyribonucleoside_kinase"/>
</dbReference>
<protein>
    <submittedName>
        <fullName evidence="3">Deoxyguanosine kinase</fullName>
        <ecNumber evidence="3">2.7.1.113</ecNumber>
    </submittedName>
</protein>
<dbReference type="InterPro" id="IPR002624">
    <property type="entry name" value="DCK/DGK"/>
</dbReference>
<dbReference type="Gene3D" id="3.40.50.300">
    <property type="entry name" value="P-loop containing nucleotide triphosphate hydrolases"/>
    <property type="match status" value="1"/>
</dbReference>
<keyword evidence="3" id="KW-0418">Kinase</keyword>
<dbReference type="Proteomes" id="UP000838102">
    <property type="component" value="Unassembled WGS sequence"/>
</dbReference>
<dbReference type="PANTHER" id="PTHR10513:SF35">
    <property type="entry name" value="DEOXYADENOSINE KINASE"/>
    <property type="match status" value="1"/>
</dbReference>
<dbReference type="Pfam" id="PF01712">
    <property type="entry name" value="dNK"/>
    <property type="match status" value="1"/>
</dbReference>
<sequence length="216" mass="24880">MIVLSGTIGAGKTSLTELLAQRLGSQAFYESVDDNPILPLFYQEPQKYGFLLQIYFLNTRLAQIVKAQTGRLNVSDRSIFEDALLFQLNADLGRATQTEVDIYQDLVDNMLDESNSDNLVQQPDLLVHVRVSLDTMLARIKKRGRPFEQVQQDPDLYQYYQDLNQRYDQWFANYNRSPKIQIDGDRYNFVENEADRQVVLQMIEDKLADVGALSTK</sequence>
<dbReference type="EC" id="2.7.1.113" evidence="3"/>
<reference evidence="3" key="1">
    <citation type="submission" date="2022-03" db="EMBL/GenBank/DDBJ databases">
        <authorList>
            <person name="Hettiarachchi G."/>
        </authorList>
    </citation>
    <scope>NUCLEOTIDE SEQUENCE</scope>
    <source>
        <strain evidence="3">LMG 32447</strain>
    </source>
</reference>
<dbReference type="CDD" id="cd01673">
    <property type="entry name" value="dNK"/>
    <property type="match status" value="1"/>
</dbReference>
<evidence type="ECO:0000313" key="4">
    <source>
        <dbReference type="Proteomes" id="UP000838102"/>
    </source>
</evidence>
<feature type="domain" description="Deoxynucleoside kinase" evidence="2">
    <location>
        <begin position="2"/>
        <end position="204"/>
    </location>
</feature>
<evidence type="ECO:0000313" key="3">
    <source>
        <dbReference type="EMBL" id="CAH1851698.1"/>
    </source>
</evidence>
<dbReference type="InterPro" id="IPR027417">
    <property type="entry name" value="P-loop_NTPase"/>
</dbReference>
<dbReference type="EMBL" id="CAKOEU010000002">
    <property type="protein sequence ID" value="CAH1851698.1"/>
    <property type="molecule type" value="Genomic_DNA"/>
</dbReference>
<dbReference type="SUPFAM" id="SSF52540">
    <property type="entry name" value="P-loop containing nucleoside triphosphate hydrolases"/>
    <property type="match status" value="1"/>
</dbReference>
<keyword evidence="3" id="KW-0808">Transferase</keyword>
<dbReference type="InterPro" id="IPR031314">
    <property type="entry name" value="DNK_dom"/>
</dbReference>
<dbReference type="RefSeq" id="WP_248705828.1">
    <property type="nucleotide sequence ID" value="NZ_CAKOET010000002.1"/>
</dbReference>